<proteinExistence type="predicted"/>
<reference evidence="3 4" key="1">
    <citation type="submission" date="2015-07" db="EMBL/GenBank/DDBJ databases">
        <title>The genome of the fungus Escovopsis weberi, a specialized disease agent of ant agriculture.</title>
        <authorList>
            <person name="de Man T.J."/>
            <person name="Stajich J.E."/>
            <person name="Kubicek C.P."/>
            <person name="Chenthamara K."/>
            <person name="Atanasova L."/>
            <person name="Druzhinina I.S."/>
            <person name="Birnbaum S."/>
            <person name="Barribeau S.M."/>
            <person name="Teiling C."/>
            <person name="Suen G."/>
            <person name="Currie C."/>
            <person name="Gerardo N.M."/>
        </authorList>
    </citation>
    <scope>NUCLEOTIDE SEQUENCE [LARGE SCALE GENOMIC DNA]</scope>
</reference>
<sequence>MPAPAYPIPAGLSVLQLYRHLLRECSYLPPAIRSTITKTIQTPFHKHRYNDARPKAHIARARTTLRTLRAANSGDKGAMESLIFKGFGRTGSRRRELMAKLVVPQGPSNSKRLQALLDPAARQTAPKDEDDAPAMPDAPMSKKAFYEKWDQQKLLKVLQSQKQQQRESKCTASWRGSSIGSLEPDQLIPTKTIWGNPPSEILKRAKRSNWWRRNADKIMPPLGKGEWDVLQKLSEGAQEEYKWAIPGRRAHAGAQERGSESGRLAWESVWRSYAANPADVVERPKSLTHQRRSGQKDNNPYGVGDRDRTLSPRWFQRAYNRAWQLTPTMEQDPNTLRYSITWGRAGSKLPCATKLQSEIFEGVDNRGQRLPTR</sequence>
<dbReference type="AlphaFoldDB" id="A0A0M8N0A9"/>
<evidence type="ECO:0000313" key="4">
    <source>
        <dbReference type="Proteomes" id="UP000053831"/>
    </source>
</evidence>
<dbReference type="OrthoDB" id="5521299at2759"/>
<dbReference type="Proteomes" id="UP000053831">
    <property type="component" value="Unassembled WGS sequence"/>
</dbReference>
<organism evidence="3 4">
    <name type="scientific">Escovopsis weberi</name>
    <dbReference type="NCBI Taxonomy" id="150374"/>
    <lineage>
        <taxon>Eukaryota</taxon>
        <taxon>Fungi</taxon>
        <taxon>Dikarya</taxon>
        <taxon>Ascomycota</taxon>
        <taxon>Pezizomycotina</taxon>
        <taxon>Sordariomycetes</taxon>
        <taxon>Hypocreomycetidae</taxon>
        <taxon>Hypocreales</taxon>
        <taxon>Hypocreaceae</taxon>
        <taxon>Escovopsis</taxon>
    </lineage>
</organism>
<accession>A0A0M8N0A9</accession>
<evidence type="ECO:0000313" key="3">
    <source>
        <dbReference type="EMBL" id="KOS22966.1"/>
    </source>
</evidence>
<gene>
    <name evidence="3" type="ORF">ESCO_003678</name>
</gene>
<comment type="caution">
    <text evidence="3">The sequence shown here is derived from an EMBL/GenBank/DDBJ whole genome shotgun (WGS) entry which is preliminary data.</text>
</comment>
<dbReference type="Pfam" id="PF20263">
    <property type="entry name" value="LYRM2-like"/>
    <property type="match status" value="1"/>
</dbReference>
<evidence type="ECO:0000256" key="1">
    <source>
        <dbReference type="SAM" id="MobiDB-lite"/>
    </source>
</evidence>
<feature type="domain" description="LYR motif-containing protein Cup1-like N-terminal" evidence="2">
    <location>
        <begin position="17"/>
        <end position="98"/>
    </location>
</feature>
<dbReference type="CDD" id="cd20273">
    <property type="entry name" value="Complex1_LYR_unchar"/>
    <property type="match status" value="1"/>
</dbReference>
<protein>
    <recommendedName>
        <fullName evidence="2">LYR motif-containing protein Cup1-like N-terminal domain-containing protein</fullName>
    </recommendedName>
</protein>
<keyword evidence="4" id="KW-1185">Reference proteome</keyword>
<dbReference type="InterPro" id="IPR046896">
    <property type="entry name" value="Cup1-like_N"/>
</dbReference>
<feature type="region of interest" description="Disordered" evidence="1">
    <location>
        <begin position="281"/>
        <end position="308"/>
    </location>
</feature>
<evidence type="ECO:0000259" key="2">
    <source>
        <dbReference type="Pfam" id="PF20263"/>
    </source>
</evidence>
<name>A0A0M8N0A9_ESCWE</name>
<dbReference type="EMBL" id="LGSR01000002">
    <property type="protein sequence ID" value="KOS22966.1"/>
    <property type="molecule type" value="Genomic_DNA"/>
</dbReference>